<feature type="signal peptide" evidence="1">
    <location>
        <begin position="1"/>
        <end position="24"/>
    </location>
</feature>
<evidence type="ECO:0000313" key="3">
    <source>
        <dbReference type="Proteomes" id="UP000198697"/>
    </source>
</evidence>
<keyword evidence="2" id="KW-0645">Protease</keyword>
<dbReference type="Proteomes" id="UP000198697">
    <property type="component" value="Unassembled WGS sequence"/>
</dbReference>
<evidence type="ECO:0000313" key="2">
    <source>
        <dbReference type="EMBL" id="SES71417.1"/>
    </source>
</evidence>
<feature type="chain" id="PRO_5011698087" evidence="1">
    <location>
        <begin position="25"/>
        <end position="145"/>
    </location>
</feature>
<gene>
    <name evidence="2" type="ORF">SAMN04487998_0050</name>
</gene>
<keyword evidence="1" id="KW-0732">Signal</keyword>
<organism evidence="2 3">
    <name type="scientific">Hymenobacter actinosclerus</name>
    <dbReference type="NCBI Taxonomy" id="82805"/>
    <lineage>
        <taxon>Bacteria</taxon>
        <taxon>Pseudomonadati</taxon>
        <taxon>Bacteroidota</taxon>
        <taxon>Cytophagia</taxon>
        <taxon>Cytophagales</taxon>
        <taxon>Hymenobacteraceae</taxon>
        <taxon>Hymenobacter</taxon>
    </lineage>
</organism>
<accession>A0A1H9YQR1</accession>
<keyword evidence="2" id="KW-0378">Hydrolase</keyword>
<name>A0A1H9YQR1_9BACT</name>
<dbReference type="EMBL" id="FOHS01000001">
    <property type="protein sequence ID" value="SES71417.1"/>
    <property type="molecule type" value="Genomic_DNA"/>
</dbReference>
<protein>
    <submittedName>
        <fullName evidence="2">Carboxypeptidase regulatory-like domain-containing protein</fullName>
    </submittedName>
</protein>
<evidence type="ECO:0000256" key="1">
    <source>
        <dbReference type="SAM" id="SignalP"/>
    </source>
</evidence>
<dbReference type="InterPro" id="IPR008969">
    <property type="entry name" value="CarboxyPept-like_regulatory"/>
</dbReference>
<keyword evidence="2" id="KW-0121">Carboxypeptidase</keyword>
<sequence length="145" mass="15387">MLTNMLPASLLLGGLLLYGAGAAAQQPTAPLPATVPAYEPPPGKPYFTQPAEAGAAAVTAGLVVDNETGQPLAGVTCWIRGTRLAVFTDCNGRYRLPVPARYLSRRGQVKITLSSIGFMGQALRLDARLTEQPVVRLLPDTRPLY</sequence>
<dbReference type="GO" id="GO:0004180">
    <property type="term" value="F:carboxypeptidase activity"/>
    <property type="evidence" value="ECO:0007669"/>
    <property type="project" value="UniProtKB-KW"/>
</dbReference>
<keyword evidence="3" id="KW-1185">Reference proteome</keyword>
<dbReference type="STRING" id="82805.SAMN04487998_0050"/>
<dbReference type="Gene3D" id="2.60.40.1120">
    <property type="entry name" value="Carboxypeptidase-like, regulatory domain"/>
    <property type="match status" value="1"/>
</dbReference>
<reference evidence="3" key="1">
    <citation type="submission" date="2016-10" db="EMBL/GenBank/DDBJ databases">
        <authorList>
            <person name="Varghese N."/>
            <person name="Submissions S."/>
        </authorList>
    </citation>
    <scope>NUCLEOTIDE SEQUENCE [LARGE SCALE GENOMIC DNA]</scope>
    <source>
        <strain evidence="3">DSM 15310</strain>
    </source>
</reference>
<dbReference type="AlphaFoldDB" id="A0A1H9YQR1"/>
<proteinExistence type="predicted"/>
<dbReference type="Pfam" id="PF13715">
    <property type="entry name" value="CarbopepD_reg_2"/>
    <property type="match status" value="1"/>
</dbReference>
<dbReference type="SUPFAM" id="SSF49464">
    <property type="entry name" value="Carboxypeptidase regulatory domain-like"/>
    <property type="match status" value="1"/>
</dbReference>